<dbReference type="AlphaFoldDB" id="A0A4R7S651"/>
<organism evidence="1 2">
    <name type="scientific">Prosthecobacter fusiformis</name>
    <dbReference type="NCBI Taxonomy" id="48464"/>
    <lineage>
        <taxon>Bacteria</taxon>
        <taxon>Pseudomonadati</taxon>
        <taxon>Verrucomicrobiota</taxon>
        <taxon>Verrucomicrobiia</taxon>
        <taxon>Verrucomicrobiales</taxon>
        <taxon>Verrucomicrobiaceae</taxon>
        <taxon>Prosthecobacter</taxon>
    </lineage>
</organism>
<reference evidence="1 2" key="1">
    <citation type="submission" date="2019-03" db="EMBL/GenBank/DDBJ databases">
        <title>Genomic Encyclopedia of Archaeal and Bacterial Type Strains, Phase II (KMG-II): from individual species to whole genera.</title>
        <authorList>
            <person name="Goeker M."/>
        </authorList>
    </citation>
    <scope>NUCLEOTIDE SEQUENCE [LARGE SCALE GENOMIC DNA]</scope>
    <source>
        <strain evidence="1 2">ATCC 25309</strain>
    </source>
</reference>
<keyword evidence="2" id="KW-1185">Reference proteome</keyword>
<accession>A0A4R7S651</accession>
<sequence>MKAYFKDLGRTVLQRWKDNNFSLEKFPEIAQTALDANPPAQHVDLAAFMREFLLDDEQPFQTQSGFGQPEIVAYDHPRFYIQLLFWMDGTTDIHQHEFSGAFHVMSGSSIHAHYEFEKQQAITPHLHLGDVRMKKIELLETGRTVPIISGSRCIHSLFHLETPSVTVVVRTQNDPGTGPQFNYLPPHIALDPHFSDLLTMRRKQLLDVLEQTEDPSYAELVLEMITSLDFERGFYILQHSMGHLSDLGEWETVLTAFQKKHGQAASGISPTLAECVHRDRIKNMRSHIADPEHRFFLALLMNVSNRKDLLALVTQKHPDAPAAETVMRWAEELADISEEGISILDASFPETLDIPAEDQPELFLAALRHFLLGGKKVPAALKSLAPDGLQDVRDSFATSSLRVLHAG</sequence>
<name>A0A4R7S651_9BACT</name>
<evidence type="ECO:0000313" key="2">
    <source>
        <dbReference type="Proteomes" id="UP000295662"/>
    </source>
</evidence>
<dbReference type="InterPro" id="IPR011051">
    <property type="entry name" value="RmlC_Cupin_sf"/>
</dbReference>
<proteinExistence type="predicted"/>
<dbReference type="OrthoDB" id="5289996at2"/>
<protein>
    <submittedName>
        <fullName evidence="1">Uncharacterized protein</fullName>
    </submittedName>
</protein>
<dbReference type="SUPFAM" id="SSF51182">
    <property type="entry name" value="RmlC-like cupins"/>
    <property type="match status" value="1"/>
</dbReference>
<evidence type="ECO:0000313" key="1">
    <source>
        <dbReference type="EMBL" id="TDU73369.1"/>
    </source>
</evidence>
<dbReference type="EMBL" id="SOCA01000002">
    <property type="protein sequence ID" value="TDU73369.1"/>
    <property type="molecule type" value="Genomic_DNA"/>
</dbReference>
<dbReference type="Proteomes" id="UP000295662">
    <property type="component" value="Unassembled WGS sequence"/>
</dbReference>
<comment type="caution">
    <text evidence="1">The sequence shown here is derived from an EMBL/GenBank/DDBJ whole genome shotgun (WGS) entry which is preliminary data.</text>
</comment>
<gene>
    <name evidence="1" type="ORF">EI77_01839</name>
</gene>
<dbReference type="RefSeq" id="WP_133794840.1">
    <property type="nucleotide sequence ID" value="NZ_SOCA01000002.1"/>
</dbReference>